<dbReference type="InterPro" id="IPR024654">
    <property type="entry name" value="Calcineurin-like_PHP_lpxH"/>
</dbReference>
<dbReference type="Proteomes" id="UP000653045">
    <property type="component" value="Unassembled WGS sequence"/>
</dbReference>
<name>A0ABS0ZJW0_9STRE</name>
<dbReference type="Pfam" id="PF12850">
    <property type="entry name" value="Metallophos_2"/>
    <property type="match status" value="1"/>
</dbReference>
<dbReference type="Gene3D" id="3.60.21.10">
    <property type="match status" value="1"/>
</dbReference>
<proteinExistence type="inferred from homology"/>
<dbReference type="PIRSF" id="PIRSF000883">
    <property type="entry name" value="Pesterase_MJ0912"/>
    <property type="match status" value="1"/>
</dbReference>
<comment type="similarity">
    <text evidence="1">Belongs to the metallophosphoesterase superfamily. YfcE family.</text>
</comment>
<dbReference type="InterPro" id="IPR011152">
    <property type="entry name" value="Pesterase_MJ0912"/>
</dbReference>
<accession>A0ABS0ZJW0</accession>
<gene>
    <name evidence="3" type="ORF">JHK62_06420</name>
</gene>
<dbReference type="EMBL" id="JAENBO010000005">
    <property type="protein sequence ID" value="MBJ8326305.1"/>
    <property type="molecule type" value="Genomic_DNA"/>
</dbReference>
<dbReference type="InterPro" id="IPR050126">
    <property type="entry name" value="Ap4A_hydrolase"/>
</dbReference>
<dbReference type="RefSeq" id="WP_199575946.1">
    <property type="nucleotide sequence ID" value="NZ_JAENBO010000005.1"/>
</dbReference>
<dbReference type="InterPro" id="IPR029052">
    <property type="entry name" value="Metallo-depent_PP-like"/>
</dbReference>
<protein>
    <submittedName>
        <fullName evidence="3">Metallophosphoesterase family protein</fullName>
    </submittedName>
</protein>
<feature type="domain" description="Calcineurin-like phosphoesterase" evidence="2">
    <location>
        <begin position="4"/>
        <end position="209"/>
    </location>
</feature>
<evidence type="ECO:0000313" key="3">
    <source>
        <dbReference type="EMBL" id="MBJ8326305.1"/>
    </source>
</evidence>
<comment type="caution">
    <text evidence="3">The sequence shown here is derived from an EMBL/GenBank/DDBJ whole genome shotgun (WGS) entry which is preliminary data.</text>
</comment>
<keyword evidence="4" id="KW-1185">Reference proteome</keyword>
<dbReference type="PANTHER" id="PTHR42850:SF2">
    <property type="entry name" value="BLL5683 PROTEIN"/>
    <property type="match status" value="1"/>
</dbReference>
<reference evidence="3 4" key="1">
    <citation type="journal article" date="2021" name="Int. J. Syst. Evol. Microbiol.">
        <title>Streptococcus vicugnae sp. nov., isolated from faeces of alpacas (Vicugna pacos) and cattle (Bos taurus), Streptococcus zalophi sp. nov., and Streptococcus pacificus sp. nov., isolated from respiratory tract of California sea lions (Zalophus californianus).</title>
        <authorList>
            <person name="Volokhov D.V."/>
            <person name="Zagorodnyaya T.A."/>
            <person name="Shen Z."/>
            <person name="Blom J."/>
            <person name="Furtak V.A."/>
            <person name="Eisenberg T."/>
            <person name="Fan P."/>
            <person name="Jeong K.C."/>
            <person name="Gao Y."/>
            <person name="Zhang S."/>
            <person name="Amselle M."/>
        </authorList>
    </citation>
    <scope>NUCLEOTIDE SEQUENCE [LARGE SCALE GENOMIC DNA]</scope>
    <source>
        <strain evidence="3 4">CSL7591</strain>
    </source>
</reference>
<evidence type="ECO:0000313" key="4">
    <source>
        <dbReference type="Proteomes" id="UP000653045"/>
    </source>
</evidence>
<evidence type="ECO:0000256" key="1">
    <source>
        <dbReference type="ARBA" id="ARBA00008950"/>
    </source>
</evidence>
<dbReference type="SUPFAM" id="SSF56300">
    <property type="entry name" value="Metallo-dependent phosphatases"/>
    <property type="match status" value="1"/>
</dbReference>
<evidence type="ECO:0000259" key="2">
    <source>
        <dbReference type="Pfam" id="PF12850"/>
    </source>
</evidence>
<dbReference type="PANTHER" id="PTHR42850">
    <property type="entry name" value="METALLOPHOSPHOESTERASE"/>
    <property type="match status" value="1"/>
</dbReference>
<sequence length="288" mass="33145">MIVNIALLADIHGNYEALKAVIEDAKKNNVTEYWLLGDILMPGPGSENIFTLLDQLPVTVKIRGNWDDCLLAALDGKLSLNSTDEIYLLRLAQYLENKLPPQRIKAIREMPLNVQKTINGLKITISHHLPTKNWGRELMATNSTKAFDDLFLTNDVDIAVFGHIHQQLLRYSSHHQLVINPGSIGQPYYPRKELRNDLRAQYAILTIDEQGYSDILFRKVRYNKEQELLSAATEHLPFLELYQELLNTGVNKDKDRPYLQKIIDDYHYKEEVAKWLSGRHSQLKEKNG</sequence>
<organism evidence="3 4">
    <name type="scientific">Streptococcus pacificus</name>
    <dbReference type="NCBI Taxonomy" id="2740577"/>
    <lineage>
        <taxon>Bacteria</taxon>
        <taxon>Bacillati</taxon>
        <taxon>Bacillota</taxon>
        <taxon>Bacilli</taxon>
        <taxon>Lactobacillales</taxon>
        <taxon>Streptococcaceae</taxon>
        <taxon>Streptococcus</taxon>
    </lineage>
</organism>